<comment type="caution">
    <text evidence="3">The sequence shown here is derived from an EMBL/GenBank/DDBJ whole genome shotgun (WGS) entry which is preliminary data.</text>
</comment>
<dbReference type="PANTHER" id="PTHR37534:SF2">
    <property type="entry name" value="N-ACETYLTRANSFERASE DOMAIN-CONTAINING PROTEIN"/>
    <property type="match status" value="1"/>
</dbReference>
<accession>A0A9W9SKP7</accession>
<proteinExistence type="predicted"/>
<organism evidence="3 4">
    <name type="scientific">Penicillium cosmopolitanum</name>
    <dbReference type="NCBI Taxonomy" id="1131564"/>
    <lineage>
        <taxon>Eukaryota</taxon>
        <taxon>Fungi</taxon>
        <taxon>Dikarya</taxon>
        <taxon>Ascomycota</taxon>
        <taxon>Pezizomycotina</taxon>
        <taxon>Eurotiomycetes</taxon>
        <taxon>Eurotiomycetidae</taxon>
        <taxon>Eurotiales</taxon>
        <taxon>Aspergillaceae</taxon>
        <taxon>Penicillium</taxon>
    </lineage>
</organism>
<reference evidence="3" key="2">
    <citation type="journal article" date="2023" name="IMA Fungus">
        <title>Comparative genomic study of the Penicillium genus elucidates a diverse pangenome and 15 lateral gene transfer events.</title>
        <authorList>
            <person name="Petersen C."/>
            <person name="Sorensen T."/>
            <person name="Nielsen M.R."/>
            <person name="Sondergaard T.E."/>
            <person name="Sorensen J.L."/>
            <person name="Fitzpatrick D.A."/>
            <person name="Frisvad J.C."/>
            <person name="Nielsen K.L."/>
        </authorList>
    </citation>
    <scope>NUCLEOTIDE SEQUENCE</scope>
    <source>
        <strain evidence="3">IBT 29677</strain>
    </source>
</reference>
<evidence type="ECO:0000256" key="1">
    <source>
        <dbReference type="ARBA" id="ARBA00023242"/>
    </source>
</evidence>
<dbReference type="Proteomes" id="UP001147747">
    <property type="component" value="Unassembled WGS sequence"/>
</dbReference>
<dbReference type="PANTHER" id="PTHR37534">
    <property type="entry name" value="TRANSCRIPTIONAL ACTIVATOR PROTEIN UGA3"/>
    <property type="match status" value="1"/>
</dbReference>
<dbReference type="AlphaFoldDB" id="A0A9W9SKP7"/>
<reference evidence="3" key="1">
    <citation type="submission" date="2022-12" db="EMBL/GenBank/DDBJ databases">
        <authorList>
            <person name="Petersen C."/>
        </authorList>
    </citation>
    <scope>NUCLEOTIDE SEQUENCE</scope>
    <source>
        <strain evidence="3">IBT 29677</strain>
    </source>
</reference>
<name>A0A9W9SKP7_9EURO</name>
<evidence type="ECO:0000313" key="4">
    <source>
        <dbReference type="Proteomes" id="UP001147747"/>
    </source>
</evidence>
<sequence length="495" mass="55174">MDRDSSAFKHWHNSSNGNVAKEASGTFEQDQIWVDIVQPYKFIDETSVVAAEYLTCVSGNNDWIADPDHGGQGQHRMQYDPVHSTEGNKVDSSIQTTLAPQVSELSADAQNMRGVDRRDILTSPSNLNFAPSVGYPATFEAEGLEDLNCQVHFPEISGVLDDASGNQHINNPNSWVAITQREGAAGRALLSMRNRSLSTWKLDPGPLIRLRHSTALQGAAILRISKEETDLLRQFSTEVGTWMDLSDLSETFSKKVCRLAVHDPLLKSASIACATKQQYLVGKLEDGMEIAQKNYDVAISLLINRLWDSDEQLAEYGFAAIVICSCYEMLDAPTANWQRHLDGVFSFGRVQKVNGSSGGIAQAAFWSIARQEVVCALISRSKLRLDPDHWAVDLENIGQEGREDLVNNHYKSILTKERILTILAKVVDLMASSQLHTLSKMIDEWHKLRVQLEHWQNCVKDKGFMDPVSVLDEEDSVFQSIWFTRGVCGQLSPIP</sequence>
<evidence type="ECO:0008006" key="5">
    <source>
        <dbReference type="Google" id="ProtNLM"/>
    </source>
</evidence>
<keyword evidence="4" id="KW-1185">Reference proteome</keyword>
<dbReference type="GeneID" id="81375775"/>
<dbReference type="EMBL" id="JAPZBU010000011">
    <property type="protein sequence ID" value="KAJ5379039.1"/>
    <property type="molecule type" value="Genomic_DNA"/>
</dbReference>
<gene>
    <name evidence="3" type="ORF">N7509_012158</name>
</gene>
<dbReference type="OrthoDB" id="4525710at2759"/>
<dbReference type="RefSeq" id="XP_056482825.1">
    <property type="nucleotide sequence ID" value="XM_056636795.1"/>
</dbReference>
<evidence type="ECO:0000256" key="2">
    <source>
        <dbReference type="SAM" id="MobiDB-lite"/>
    </source>
</evidence>
<evidence type="ECO:0000313" key="3">
    <source>
        <dbReference type="EMBL" id="KAJ5379039.1"/>
    </source>
</evidence>
<keyword evidence="1" id="KW-0539">Nucleus</keyword>
<dbReference type="GO" id="GO:0005634">
    <property type="term" value="C:nucleus"/>
    <property type="evidence" value="ECO:0007669"/>
    <property type="project" value="TreeGrafter"/>
</dbReference>
<dbReference type="GO" id="GO:0003700">
    <property type="term" value="F:DNA-binding transcription factor activity"/>
    <property type="evidence" value="ECO:0007669"/>
    <property type="project" value="TreeGrafter"/>
</dbReference>
<dbReference type="GO" id="GO:0045944">
    <property type="term" value="P:positive regulation of transcription by RNA polymerase II"/>
    <property type="evidence" value="ECO:0007669"/>
    <property type="project" value="TreeGrafter"/>
</dbReference>
<dbReference type="GO" id="GO:0000976">
    <property type="term" value="F:transcription cis-regulatory region binding"/>
    <property type="evidence" value="ECO:0007669"/>
    <property type="project" value="TreeGrafter"/>
</dbReference>
<protein>
    <recommendedName>
        <fullName evidence="5">Transcription factor domain-containing protein</fullName>
    </recommendedName>
</protein>
<feature type="region of interest" description="Disordered" evidence="2">
    <location>
        <begin position="1"/>
        <end position="22"/>
    </location>
</feature>